<dbReference type="Pfam" id="PF09334">
    <property type="entry name" value="tRNA-synt_1g"/>
    <property type="match status" value="1"/>
</dbReference>
<reference evidence="15 16" key="1">
    <citation type="submission" date="2016-04" db="EMBL/GenBank/DDBJ databases">
        <title>Draft Genome Sequences of Staphylococcus capitis Strain H36, S. capitis Strain H65, S. cohnii Strain H62, S. hominis Strain H69, Mycobacterium iranicum Strain H39, Plantibacter sp. Strain H53, Pseudomonas oryzihabitans Strain H72, and Microbacterium sp. Strain H83, isolated from residential settings.</title>
        <authorList>
            <person name="Lymperopoulou D."/>
            <person name="Adams R.I."/>
            <person name="Lindow S."/>
            <person name="Coil D.A."/>
            <person name="Jospin G."/>
            <person name="Eisen J.A."/>
        </authorList>
    </citation>
    <scope>NUCLEOTIDE SEQUENCE [LARGE SCALE GENOMIC DNA]</scope>
    <source>
        <strain evidence="15 16">H39</strain>
    </source>
</reference>
<evidence type="ECO:0000256" key="10">
    <source>
        <dbReference type="RuleBase" id="RU363039"/>
    </source>
</evidence>
<dbReference type="InterPro" id="IPR013155">
    <property type="entry name" value="M/V/L/I-tRNA-synth_anticd-bd"/>
</dbReference>
<feature type="region of interest" description="Disordered" evidence="11">
    <location>
        <begin position="1"/>
        <end position="32"/>
    </location>
</feature>
<dbReference type="eggNOG" id="COG0495">
    <property type="taxonomic scope" value="Bacteria"/>
</dbReference>
<evidence type="ECO:0000256" key="5">
    <source>
        <dbReference type="ARBA" id="ARBA00022840"/>
    </source>
</evidence>
<dbReference type="OrthoDB" id="9810365at2"/>
<dbReference type="NCBIfam" id="TIGR00396">
    <property type="entry name" value="leuS_bact"/>
    <property type="match status" value="1"/>
</dbReference>
<dbReference type="FunFam" id="3.40.50.620:FF:000060">
    <property type="entry name" value="Leucine--tRNA ligase"/>
    <property type="match status" value="1"/>
</dbReference>
<dbReference type="SUPFAM" id="SSF50677">
    <property type="entry name" value="ValRS/IleRS/LeuRS editing domain"/>
    <property type="match status" value="1"/>
</dbReference>
<dbReference type="PROSITE" id="PS00178">
    <property type="entry name" value="AA_TRNA_LIGASE_I"/>
    <property type="match status" value="1"/>
</dbReference>
<feature type="domain" description="Leucyl-tRNA synthetase editing" evidence="14">
    <location>
        <begin position="313"/>
        <end position="504"/>
    </location>
</feature>
<dbReference type="PANTHER" id="PTHR43740">
    <property type="entry name" value="LEUCYL-TRNA SYNTHETASE"/>
    <property type="match status" value="1"/>
</dbReference>
<dbReference type="InterPro" id="IPR009080">
    <property type="entry name" value="tRNAsynth_Ia_anticodon-bd"/>
</dbReference>
<dbReference type="InterPro" id="IPR002302">
    <property type="entry name" value="Leu-tRNA-ligase"/>
</dbReference>
<keyword evidence="6 9" id="KW-0648">Protein biosynthesis</keyword>
<keyword evidence="4 9" id="KW-0547">Nucleotide-binding</keyword>
<dbReference type="HAMAP" id="MF_00049_B">
    <property type="entry name" value="Leu_tRNA_synth_B"/>
    <property type="match status" value="1"/>
</dbReference>
<dbReference type="Proteomes" id="UP000078396">
    <property type="component" value="Unassembled WGS sequence"/>
</dbReference>
<feature type="domain" description="Methionyl/Valyl/Leucyl/Isoleucyl-tRNA synthetase anticodon-binding" evidence="12">
    <location>
        <begin position="816"/>
        <end position="927"/>
    </location>
</feature>
<dbReference type="SUPFAM" id="SSF47323">
    <property type="entry name" value="Anticodon-binding domain of a subclass of class I aminoacyl-tRNA synthetases"/>
    <property type="match status" value="1"/>
</dbReference>
<dbReference type="GO" id="GO:0004823">
    <property type="term" value="F:leucine-tRNA ligase activity"/>
    <property type="evidence" value="ECO:0007669"/>
    <property type="project" value="UniProtKB-UniRule"/>
</dbReference>
<feature type="region of interest" description="Disordered" evidence="11">
    <location>
        <begin position="557"/>
        <end position="578"/>
    </location>
</feature>
<dbReference type="PANTHER" id="PTHR43740:SF2">
    <property type="entry name" value="LEUCINE--TRNA LIGASE, MITOCHONDRIAL"/>
    <property type="match status" value="1"/>
</dbReference>
<dbReference type="Gene3D" id="3.90.740.10">
    <property type="entry name" value="Valyl/Leucyl/Isoleucyl-tRNA synthetase, editing domain"/>
    <property type="match status" value="1"/>
</dbReference>
<gene>
    <name evidence="9" type="primary">leuS</name>
    <name evidence="15" type="ORF">A4X20_03440</name>
</gene>
<feature type="short sequence motif" description="'KMSKS' region" evidence="9">
    <location>
        <begin position="736"/>
        <end position="740"/>
    </location>
</feature>
<comment type="similarity">
    <text evidence="1 9 10">Belongs to the class-I aminoacyl-tRNA synthetase family.</text>
</comment>
<comment type="caution">
    <text evidence="9">Lacks conserved residue(s) required for the propagation of feature annotation.</text>
</comment>
<evidence type="ECO:0000256" key="7">
    <source>
        <dbReference type="ARBA" id="ARBA00023146"/>
    </source>
</evidence>
<dbReference type="FunFam" id="3.90.740.10:FF:000017">
    <property type="entry name" value="Leucine--tRNA ligase"/>
    <property type="match status" value="1"/>
</dbReference>
<evidence type="ECO:0000256" key="11">
    <source>
        <dbReference type="SAM" id="MobiDB-lite"/>
    </source>
</evidence>
<dbReference type="GO" id="GO:0005829">
    <property type="term" value="C:cytosol"/>
    <property type="evidence" value="ECO:0007669"/>
    <property type="project" value="TreeGrafter"/>
</dbReference>
<dbReference type="GO" id="GO:0005524">
    <property type="term" value="F:ATP binding"/>
    <property type="evidence" value="ECO:0007669"/>
    <property type="project" value="UniProtKB-UniRule"/>
</dbReference>
<name>A0A178M1N5_MYCIR</name>
<protein>
    <recommendedName>
        <fullName evidence="9">Leucine--tRNA ligase</fullName>
        <ecNumber evidence="9">6.1.1.4</ecNumber>
    </recommendedName>
    <alternativeName>
        <fullName evidence="9">Leucyl-tRNA synthetase</fullName>
        <shortName evidence="9">LeuRS</shortName>
    </alternativeName>
</protein>
<evidence type="ECO:0000259" key="12">
    <source>
        <dbReference type="Pfam" id="PF08264"/>
    </source>
</evidence>
<evidence type="ECO:0000313" key="16">
    <source>
        <dbReference type="Proteomes" id="UP000078396"/>
    </source>
</evidence>
<evidence type="ECO:0000256" key="2">
    <source>
        <dbReference type="ARBA" id="ARBA00022490"/>
    </source>
</evidence>
<dbReference type="GO" id="GO:0006429">
    <property type="term" value="P:leucyl-tRNA aminoacylation"/>
    <property type="evidence" value="ECO:0007669"/>
    <property type="project" value="UniProtKB-UniRule"/>
</dbReference>
<comment type="catalytic activity">
    <reaction evidence="8 9">
        <text>tRNA(Leu) + L-leucine + ATP = L-leucyl-tRNA(Leu) + AMP + diphosphate</text>
        <dbReference type="Rhea" id="RHEA:11688"/>
        <dbReference type="Rhea" id="RHEA-COMP:9613"/>
        <dbReference type="Rhea" id="RHEA-COMP:9622"/>
        <dbReference type="ChEBI" id="CHEBI:30616"/>
        <dbReference type="ChEBI" id="CHEBI:33019"/>
        <dbReference type="ChEBI" id="CHEBI:57427"/>
        <dbReference type="ChEBI" id="CHEBI:78442"/>
        <dbReference type="ChEBI" id="CHEBI:78494"/>
        <dbReference type="ChEBI" id="CHEBI:456215"/>
        <dbReference type="EC" id="6.1.1.4"/>
    </reaction>
</comment>
<keyword evidence="3 9" id="KW-0436">Ligase</keyword>
<evidence type="ECO:0000256" key="1">
    <source>
        <dbReference type="ARBA" id="ARBA00005594"/>
    </source>
</evidence>
<dbReference type="InterPro" id="IPR014729">
    <property type="entry name" value="Rossmann-like_a/b/a_fold"/>
</dbReference>
<feature type="compositionally biased region" description="Basic and acidic residues" evidence="11">
    <location>
        <begin position="20"/>
        <end position="32"/>
    </location>
</feature>
<evidence type="ECO:0000256" key="3">
    <source>
        <dbReference type="ARBA" id="ARBA00022598"/>
    </source>
</evidence>
<dbReference type="STRING" id="912594.AWC12_12200"/>
<dbReference type="FunFam" id="3.40.50.620:FF:000087">
    <property type="entry name" value="Leucine--tRNA ligase"/>
    <property type="match status" value="1"/>
</dbReference>
<dbReference type="GO" id="GO:0002161">
    <property type="term" value="F:aminoacyl-tRNA deacylase activity"/>
    <property type="evidence" value="ECO:0007669"/>
    <property type="project" value="InterPro"/>
</dbReference>
<dbReference type="EC" id="6.1.1.4" evidence="9"/>
<dbReference type="InterPro" id="IPR015413">
    <property type="entry name" value="Methionyl/Leucyl_tRNA_Synth"/>
</dbReference>
<dbReference type="Pfam" id="PF13603">
    <property type="entry name" value="tRNA-synt_1_2"/>
    <property type="match status" value="1"/>
</dbReference>
<evidence type="ECO:0000256" key="9">
    <source>
        <dbReference type="HAMAP-Rule" id="MF_00049"/>
    </source>
</evidence>
<dbReference type="CDD" id="cd07958">
    <property type="entry name" value="Anticodon_Ia_Leu_BEm"/>
    <property type="match status" value="1"/>
</dbReference>
<evidence type="ECO:0000259" key="14">
    <source>
        <dbReference type="Pfam" id="PF13603"/>
    </source>
</evidence>
<keyword evidence="5 9" id="KW-0067">ATP-binding</keyword>
<dbReference type="InterPro" id="IPR001412">
    <property type="entry name" value="aa-tRNA-synth_I_CS"/>
</dbReference>
<dbReference type="FunFam" id="1.10.730.10:FF:000011">
    <property type="entry name" value="Leucine--tRNA ligase chloroplastic/mitochondrial"/>
    <property type="match status" value="1"/>
</dbReference>
<evidence type="ECO:0000256" key="8">
    <source>
        <dbReference type="ARBA" id="ARBA00047469"/>
    </source>
</evidence>
<keyword evidence="7 9" id="KW-0030">Aminoacyl-tRNA synthetase</keyword>
<dbReference type="SUPFAM" id="SSF52374">
    <property type="entry name" value="Nucleotidylyl transferase"/>
    <property type="match status" value="1"/>
</dbReference>
<dbReference type="AlphaFoldDB" id="A0A178M1N5"/>
<organism evidence="15 16">
    <name type="scientific">Mycolicibacterium iranicum</name>
    <name type="common">Mycobacterium iranicum</name>
    <dbReference type="NCBI Taxonomy" id="912594"/>
    <lineage>
        <taxon>Bacteria</taxon>
        <taxon>Bacillati</taxon>
        <taxon>Actinomycetota</taxon>
        <taxon>Actinomycetes</taxon>
        <taxon>Mycobacteriales</taxon>
        <taxon>Mycobacteriaceae</taxon>
        <taxon>Mycolicibacterium</taxon>
    </lineage>
</organism>
<sequence length="963" mass="106276">MACLYPGGVTETPTAAGSESSRERSSGDDMPRHRYTAELAGDIERAWQQRWTESGTFDVPNPVGSLAPADGGSVPADKMFVQDMFPYPSGEGLHVGHPLGYIATDVYARYYRMIGRNVLHALGFDAFGLPAEQYAIQTGTHPRTRTEANIVNFRRQLGRLGLGHDSRRSFSTTDVTYYKWTQWIFLQIFNSWFDTSANKARPIAELIAQFESGARSLTDGRSWADLDATARADVIDSHRLVYLADSVVNWCPGLGTVLANEEVTADGRSERGNFPVFRKRLRQWMMRITAYSDRLLEDLEVLDWPDKVKAMQRNWIGRSTGASVLFATDAGDIEVFTTRPDTLFGATYMVLAPEHDLVDGLVASSWPEGTDERWTFGSPTPAEAVAAYRAGIAAKSDLERQENKSKTGVFLGSYATNPANGQPIPVFIADYVLAGYGTGAIMAVPGHDQRDWDFATEFGLPVVEVVAGGDVSVEAFTGDGPLVNSGFLDGMDVVSAKEAMTDRLTSDGCGQARIEYKLRDWLFARQRYWGEPFPIVYDADGRAHGLPEELLPVELPDVPDYSPVSFDPDDADSEPSPPLAKVTDWVHVELDLGDGVKTYTRDTNVMPQWAGSSWYELRYTDPYNEEAMCAKENEAYWMGPRPAEHGTEDPGGVDLYVGGVEHAVLHLLYSRFWHKVLFDLGHVSSREPYRRLVNQGYIQAFAYTDSRGSYVPAADVVERDGKFYFEGSEVNQEFGKIGKSLKNSVSPDEICDNYGADTLRVYEMSMGPLEASRPWATKDVVGAHRFLQRVWRLVVCEETGASIVTDDPLDDDTQRLLHRTIAGTAEDYAALRNNTAAAKLIEYTNHLTKQSVTSRAALEPLVLMVAPLAPHLAEELWERLGHDTSLAHGPFPVADDRFLVEDTVEYPVQVNGKVRGRVTVPADAAADAVEAAALADEKVVAFLAGKTPKKVIVVAGRLVNVVV</sequence>
<keyword evidence="2 9" id="KW-0963">Cytoplasm</keyword>
<comment type="caution">
    <text evidence="15">The sequence shown here is derived from an EMBL/GenBank/DDBJ whole genome shotgun (WGS) entry which is preliminary data.</text>
</comment>
<dbReference type="EMBL" id="LWCS01000002">
    <property type="protein sequence ID" value="OAN41898.1"/>
    <property type="molecule type" value="Genomic_DNA"/>
</dbReference>
<feature type="binding site" evidence="9">
    <location>
        <position position="739"/>
    </location>
    <ligand>
        <name>ATP</name>
        <dbReference type="ChEBI" id="CHEBI:30616"/>
    </ligand>
</feature>
<dbReference type="Gene3D" id="3.40.50.620">
    <property type="entry name" value="HUPs"/>
    <property type="match status" value="3"/>
</dbReference>
<dbReference type="Gene3D" id="1.10.730.10">
    <property type="entry name" value="Isoleucyl-tRNA Synthetase, Domain 1"/>
    <property type="match status" value="2"/>
</dbReference>
<evidence type="ECO:0000259" key="13">
    <source>
        <dbReference type="Pfam" id="PF09334"/>
    </source>
</evidence>
<evidence type="ECO:0000256" key="6">
    <source>
        <dbReference type="ARBA" id="ARBA00022917"/>
    </source>
</evidence>
<comment type="subcellular location">
    <subcellularLocation>
        <location evidence="9">Cytoplasm</location>
    </subcellularLocation>
</comment>
<evidence type="ECO:0000256" key="4">
    <source>
        <dbReference type="ARBA" id="ARBA00022741"/>
    </source>
</evidence>
<dbReference type="Pfam" id="PF08264">
    <property type="entry name" value="Anticodon_1"/>
    <property type="match status" value="1"/>
</dbReference>
<accession>A0A178M1N5</accession>
<proteinExistence type="inferred from homology"/>
<dbReference type="InterPro" id="IPR009008">
    <property type="entry name" value="Val/Leu/Ile-tRNA-synth_edit"/>
</dbReference>
<feature type="domain" description="Methionyl/Leucyl tRNA synthetase" evidence="13">
    <location>
        <begin position="81"/>
        <end position="188"/>
    </location>
</feature>
<dbReference type="InterPro" id="IPR025709">
    <property type="entry name" value="Leu_tRNA-synth_edit"/>
</dbReference>
<evidence type="ECO:0000313" key="15">
    <source>
        <dbReference type="EMBL" id="OAN41898.1"/>
    </source>
</evidence>
<dbReference type="PRINTS" id="PR00985">
    <property type="entry name" value="TRNASYNTHLEU"/>
</dbReference>